<gene>
    <name evidence="1" type="ORF">RUMCAL_00350</name>
</gene>
<sequence length="151" mass="17660">MSSLCSKKYIKPIYYDTLTPYQEIDYHGIQYTVCRDFDNISRYRGLRQIVHDPNESTRFITLETQNTVTSNAKFEYYDVPLSEENRLDLISNRFFGSPQYSWVISYFNDIEDGYTVHEGQRLRILKNIAALFNNGELLAPISAMQMNLGTE</sequence>
<dbReference type="RefSeq" id="WP_021681955.1">
    <property type="nucleotide sequence ID" value="NZ_KI260389.1"/>
</dbReference>
<proteinExistence type="predicted"/>
<keyword evidence="2" id="KW-1185">Reference proteome</keyword>
<name>U2MD88_9FIRM</name>
<dbReference type="AlphaFoldDB" id="U2MD88"/>
<accession>U2MD88</accession>
<reference evidence="1 2" key="1">
    <citation type="submission" date="2013-07" db="EMBL/GenBank/DDBJ databases">
        <authorList>
            <person name="Weinstock G."/>
            <person name="Sodergren E."/>
            <person name="Wylie T."/>
            <person name="Fulton L."/>
            <person name="Fulton R."/>
            <person name="Fronick C."/>
            <person name="O'Laughlin M."/>
            <person name="Godfrey J."/>
            <person name="Miner T."/>
            <person name="Herter B."/>
            <person name="Appelbaum E."/>
            <person name="Cordes M."/>
            <person name="Lek S."/>
            <person name="Wollam A."/>
            <person name="Pepin K.H."/>
            <person name="Palsikar V.B."/>
            <person name="Mitreva M."/>
            <person name="Wilson R.K."/>
        </authorList>
    </citation>
    <scope>NUCLEOTIDE SEQUENCE [LARGE SCALE GENOMIC DNA]</scope>
    <source>
        <strain evidence="1 2">ATCC 27760</strain>
    </source>
</reference>
<evidence type="ECO:0000313" key="1">
    <source>
        <dbReference type="EMBL" id="ERJ97278.1"/>
    </source>
</evidence>
<comment type="caution">
    <text evidence="1">The sequence shown here is derived from an EMBL/GenBank/DDBJ whole genome shotgun (WGS) entry which is preliminary data.</text>
</comment>
<dbReference type="HOGENOM" id="CLU_1730053_0_0_9"/>
<dbReference type="EMBL" id="AWVF01000031">
    <property type="protein sequence ID" value="ERJ97278.1"/>
    <property type="molecule type" value="Genomic_DNA"/>
</dbReference>
<dbReference type="STRING" id="411473.RUMCAL_00350"/>
<dbReference type="Proteomes" id="UP000016662">
    <property type="component" value="Unassembled WGS sequence"/>
</dbReference>
<protein>
    <submittedName>
        <fullName evidence="1">Uncharacterized protein</fullName>
    </submittedName>
</protein>
<evidence type="ECO:0000313" key="2">
    <source>
        <dbReference type="Proteomes" id="UP000016662"/>
    </source>
</evidence>
<organism evidence="1 2">
    <name type="scientific">Ruminococcus callidus ATCC 27760</name>
    <dbReference type="NCBI Taxonomy" id="411473"/>
    <lineage>
        <taxon>Bacteria</taxon>
        <taxon>Bacillati</taxon>
        <taxon>Bacillota</taxon>
        <taxon>Clostridia</taxon>
        <taxon>Eubacteriales</taxon>
        <taxon>Oscillospiraceae</taxon>
        <taxon>Ruminococcus</taxon>
    </lineage>
</organism>